<dbReference type="Proteomes" id="UP000608754">
    <property type="component" value="Unassembled WGS sequence"/>
</dbReference>
<reference evidence="2" key="1">
    <citation type="submission" date="2020-10" db="EMBL/GenBank/DDBJ databases">
        <authorList>
            <person name="Lu T."/>
            <person name="Wang Q."/>
            <person name="Han X."/>
        </authorList>
    </citation>
    <scope>NUCLEOTIDE SEQUENCE</scope>
    <source>
        <strain evidence="2">WQ 117</strain>
    </source>
</reference>
<dbReference type="EMBL" id="JADGIK010000004">
    <property type="protein sequence ID" value="MBF0597129.1"/>
    <property type="molecule type" value="Genomic_DNA"/>
</dbReference>
<dbReference type="AlphaFoldDB" id="A0A8J7FPQ6"/>
<evidence type="ECO:0000313" key="3">
    <source>
        <dbReference type="Proteomes" id="UP000608754"/>
    </source>
</evidence>
<keyword evidence="1" id="KW-0732">Signal</keyword>
<protein>
    <submittedName>
        <fullName evidence="2">Uncharacterized protein</fullName>
    </submittedName>
</protein>
<feature type="chain" id="PRO_5035170103" evidence="1">
    <location>
        <begin position="21"/>
        <end position="161"/>
    </location>
</feature>
<keyword evidence="3" id="KW-1185">Reference proteome</keyword>
<organism evidence="2 3">
    <name type="scientific">Faecalibacter rhinopitheci</name>
    <dbReference type="NCBI Taxonomy" id="2779678"/>
    <lineage>
        <taxon>Bacteria</taxon>
        <taxon>Pseudomonadati</taxon>
        <taxon>Bacteroidota</taxon>
        <taxon>Flavobacteriia</taxon>
        <taxon>Flavobacteriales</taxon>
        <taxon>Weeksellaceae</taxon>
        <taxon>Faecalibacter</taxon>
    </lineage>
</organism>
<comment type="caution">
    <text evidence="2">The sequence shown here is derived from an EMBL/GenBank/DDBJ whole genome shotgun (WGS) entry which is preliminary data.</text>
</comment>
<name>A0A8J7FPQ6_9FLAO</name>
<proteinExistence type="predicted"/>
<accession>A0A8J7FPQ6</accession>
<dbReference type="RefSeq" id="WP_194182683.1">
    <property type="nucleotide sequence ID" value="NZ_JADGIK010000004.1"/>
</dbReference>
<evidence type="ECO:0000313" key="2">
    <source>
        <dbReference type="EMBL" id="MBF0597129.1"/>
    </source>
</evidence>
<gene>
    <name evidence="2" type="ORF">IM532_06660</name>
</gene>
<sequence>MVNYKLFILIFFLFTNCVNAQNPTEVIESYVLQENVNKNLSFKIISNKNFLKILIKDYYQLIFEEDIIDEDLENYLIVKNEFDLENPILLNSKKYKFLINHHTKQNNRIQFSKVLFSKNNNYAIFYEEEKCKGLCGGGNLILMEFKDNNWRYKSTLYAWIG</sequence>
<evidence type="ECO:0000256" key="1">
    <source>
        <dbReference type="SAM" id="SignalP"/>
    </source>
</evidence>
<feature type="signal peptide" evidence="1">
    <location>
        <begin position="1"/>
        <end position="20"/>
    </location>
</feature>